<dbReference type="Proteomes" id="UP000245507">
    <property type="component" value="Unassembled WGS sequence"/>
</dbReference>
<dbReference type="SUPFAM" id="SSF53448">
    <property type="entry name" value="Nucleotide-diphospho-sugar transferases"/>
    <property type="match status" value="1"/>
</dbReference>
<reference evidence="1 2" key="1">
    <citation type="submission" date="2018-05" db="EMBL/GenBank/DDBJ databases">
        <title>Nocardioides silvaticus genome.</title>
        <authorList>
            <person name="Li C."/>
            <person name="Wang G."/>
        </authorList>
    </citation>
    <scope>NUCLEOTIDE SEQUENCE [LARGE SCALE GENOMIC DNA]</scope>
    <source>
        <strain evidence="1 2">CCTCC AB 2018079</strain>
    </source>
</reference>
<dbReference type="Gene3D" id="3.90.550.10">
    <property type="entry name" value="Spore Coat Polysaccharide Biosynthesis Protein SpsA, Chain A"/>
    <property type="match status" value="1"/>
</dbReference>
<name>A0A316TM40_9ACTN</name>
<dbReference type="EMBL" id="QGDD01000001">
    <property type="protein sequence ID" value="PWN04858.1"/>
    <property type="molecule type" value="Genomic_DNA"/>
</dbReference>
<dbReference type="OrthoDB" id="5186007at2"/>
<proteinExistence type="predicted"/>
<evidence type="ECO:0000313" key="1">
    <source>
        <dbReference type="EMBL" id="PWN04858.1"/>
    </source>
</evidence>
<gene>
    <name evidence="1" type="ORF">DJ010_04445</name>
</gene>
<evidence type="ECO:0008006" key="3">
    <source>
        <dbReference type="Google" id="ProtNLM"/>
    </source>
</evidence>
<dbReference type="AlphaFoldDB" id="A0A316TM40"/>
<keyword evidence="2" id="KW-1185">Reference proteome</keyword>
<protein>
    <recommendedName>
        <fullName evidence="3">2-C-methyl-D-erythritol 4-phosphate cytidylyltransferase</fullName>
    </recommendedName>
</protein>
<dbReference type="InterPro" id="IPR029044">
    <property type="entry name" value="Nucleotide-diphossugar_trans"/>
</dbReference>
<organism evidence="1 2">
    <name type="scientific">Nocardioides silvaticus</name>
    <dbReference type="NCBI Taxonomy" id="2201891"/>
    <lineage>
        <taxon>Bacteria</taxon>
        <taxon>Bacillati</taxon>
        <taxon>Actinomycetota</taxon>
        <taxon>Actinomycetes</taxon>
        <taxon>Propionibacteriales</taxon>
        <taxon>Nocardioidaceae</taxon>
        <taxon>Nocardioides</taxon>
    </lineage>
</organism>
<evidence type="ECO:0000313" key="2">
    <source>
        <dbReference type="Proteomes" id="UP000245507"/>
    </source>
</evidence>
<accession>A0A316TM40</accession>
<sequence>MPPPARAGASSLFRRPTVGPVESEAYDEATSEPLRSVGFVVDEGRGSLPYRLIHGEALVAAAAWAVGEAGVDLVDVTVPWHVVTDLGRPLVLHDPLCPMTPPDFIADCVQRAVARDVVVVGVRPVSDTIKELDGDRLGRTVDRDGLTMVCAPVVLPPRVVRETQDRPTADFVELVTRLRASYDVELVEAPPAARRVGSDEDIEVLEALTDPR</sequence>
<comment type="caution">
    <text evidence="1">The sequence shown here is derived from an EMBL/GenBank/DDBJ whole genome shotgun (WGS) entry which is preliminary data.</text>
</comment>